<feature type="compositionally biased region" description="Polar residues" evidence="1">
    <location>
        <begin position="80"/>
        <end position="94"/>
    </location>
</feature>
<name>M1DN94_SOLTU</name>
<feature type="compositionally biased region" description="Low complexity" evidence="1">
    <location>
        <begin position="41"/>
        <end position="55"/>
    </location>
</feature>
<protein>
    <recommendedName>
        <fullName evidence="4">Integrase core domain containing protein</fullName>
    </recommendedName>
</protein>
<keyword evidence="3" id="KW-1185">Reference proteome</keyword>
<dbReference type="HOGENOM" id="CLU_1404706_0_0_1"/>
<reference evidence="3" key="1">
    <citation type="journal article" date="2011" name="Nature">
        <title>Genome sequence and analysis of the tuber crop potato.</title>
        <authorList>
            <consortium name="The Potato Genome Sequencing Consortium"/>
        </authorList>
    </citation>
    <scope>NUCLEOTIDE SEQUENCE [LARGE SCALE GENOMIC DNA]</scope>
    <source>
        <strain evidence="3">cv. DM1-3 516 R44</strain>
    </source>
</reference>
<dbReference type="Gramene" id="PGSC0003DMT400091722">
    <property type="protein sequence ID" value="PGSC0003DMT400091722"/>
    <property type="gene ID" value="PGSC0003DMG400041293"/>
</dbReference>
<evidence type="ECO:0008006" key="4">
    <source>
        <dbReference type="Google" id="ProtNLM"/>
    </source>
</evidence>
<sequence>MIRRGVSEPTPKVPTQIIGAKVNQGRNYGNYNREVNYVRDGNYNRDNSYNRNNHGNRNERVGPYVPPRNREYGTMASKQAQVYTSGGKSKSISPSRRMVMNSSKDEKVPEATRDSSTAPGLRGTMPRTGDAHEPSRVEPVISAIELNRELVRKWLREKSTEVAEAAVNGAKRRTVVPLTGRRWTIIGPGQKADF</sequence>
<dbReference type="EnsemblPlants" id="PGSC0003DMT400091722">
    <property type="protein sequence ID" value="PGSC0003DMT400091722"/>
    <property type="gene ID" value="PGSC0003DMG400041293"/>
</dbReference>
<dbReference type="PaxDb" id="4113-PGSC0003DMT400091722"/>
<evidence type="ECO:0000313" key="2">
    <source>
        <dbReference type="EnsemblPlants" id="PGSC0003DMT400091722"/>
    </source>
</evidence>
<dbReference type="InParanoid" id="M1DN94"/>
<feature type="compositionally biased region" description="Basic and acidic residues" evidence="1">
    <location>
        <begin position="103"/>
        <end position="113"/>
    </location>
</feature>
<organism evidence="2 3">
    <name type="scientific">Solanum tuberosum</name>
    <name type="common">Potato</name>
    <dbReference type="NCBI Taxonomy" id="4113"/>
    <lineage>
        <taxon>Eukaryota</taxon>
        <taxon>Viridiplantae</taxon>
        <taxon>Streptophyta</taxon>
        <taxon>Embryophyta</taxon>
        <taxon>Tracheophyta</taxon>
        <taxon>Spermatophyta</taxon>
        <taxon>Magnoliopsida</taxon>
        <taxon>eudicotyledons</taxon>
        <taxon>Gunneridae</taxon>
        <taxon>Pentapetalae</taxon>
        <taxon>asterids</taxon>
        <taxon>lamiids</taxon>
        <taxon>Solanales</taxon>
        <taxon>Solanaceae</taxon>
        <taxon>Solanoideae</taxon>
        <taxon>Solaneae</taxon>
        <taxon>Solanum</taxon>
    </lineage>
</organism>
<dbReference type="AlphaFoldDB" id="M1DN94"/>
<accession>M1DN94</accession>
<dbReference type="Proteomes" id="UP000011115">
    <property type="component" value="Unassembled WGS sequence"/>
</dbReference>
<evidence type="ECO:0000313" key="3">
    <source>
        <dbReference type="Proteomes" id="UP000011115"/>
    </source>
</evidence>
<reference evidence="2" key="2">
    <citation type="submission" date="2015-06" db="UniProtKB">
        <authorList>
            <consortium name="EnsemblPlants"/>
        </authorList>
    </citation>
    <scope>IDENTIFICATION</scope>
    <source>
        <strain evidence="2">DM1-3 516 R44</strain>
    </source>
</reference>
<feature type="region of interest" description="Disordered" evidence="1">
    <location>
        <begin position="80"/>
        <end position="133"/>
    </location>
</feature>
<proteinExistence type="predicted"/>
<feature type="region of interest" description="Disordered" evidence="1">
    <location>
        <begin position="41"/>
        <end position="65"/>
    </location>
</feature>
<evidence type="ECO:0000256" key="1">
    <source>
        <dbReference type="SAM" id="MobiDB-lite"/>
    </source>
</evidence>